<evidence type="ECO:0000259" key="6">
    <source>
        <dbReference type="Pfam" id="PF04932"/>
    </source>
</evidence>
<name>A0A1M5SJT6_9CLOT</name>
<keyword evidence="2 5" id="KW-0812">Transmembrane</keyword>
<feature type="transmembrane region" description="Helical" evidence="5">
    <location>
        <begin position="206"/>
        <end position="225"/>
    </location>
</feature>
<dbReference type="PANTHER" id="PTHR37422">
    <property type="entry name" value="TEICHURONIC ACID BIOSYNTHESIS PROTEIN TUAE"/>
    <property type="match status" value="1"/>
</dbReference>
<evidence type="ECO:0000313" key="7">
    <source>
        <dbReference type="EMBL" id="SHH38725.1"/>
    </source>
</evidence>
<evidence type="ECO:0000256" key="3">
    <source>
        <dbReference type="ARBA" id="ARBA00022989"/>
    </source>
</evidence>
<accession>A0A1M5SJT6</accession>
<feature type="transmembrane region" description="Helical" evidence="5">
    <location>
        <begin position="255"/>
        <end position="273"/>
    </location>
</feature>
<feature type="transmembrane region" description="Helical" evidence="5">
    <location>
        <begin position="280"/>
        <end position="301"/>
    </location>
</feature>
<evidence type="ECO:0000256" key="1">
    <source>
        <dbReference type="ARBA" id="ARBA00004141"/>
    </source>
</evidence>
<feature type="transmembrane region" description="Helical" evidence="5">
    <location>
        <begin position="408"/>
        <end position="426"/>
    </location>
</feature>
<dbReference type="PANTHER" id="PTHR37422:SF13">
    <property type="entry name" value="LIPOPOLYSACCHARIDE BIOSYNTHESIS PROTEIN PA4999-RELATED"/>
    <property type="match status" value="1"/>
</dbReference>
<protein>
    <submittedName>
        <fullName evidence="7">O-Antigen ligase</fullName>
    </submittedName>
</protein>
<organism evidence="7 8">
    <name type="scientific">Clostridium collagenovorans DSM 3089</name>
    <dbReference type="NCBI Taxonomy" id="1121306"/>
    <lineage>
        <taxon>Bacteria</taxon>
        <taxon>Bacillati</taxon>
        <taxon>Bacillota</taxon>
        <taxon>Clostridia</taxon>
        <taxon>Eubacteriales</taxon>
        <taxon>Clostridiaceae</taxon>
        <taxon>Clostridium</taxon>
    </lineage>
</organism>
<comment type="subcellular location">
    <subcellularLocation>
        <location evidence="1">Membrane</location>
        <topology evidence="1">Multi-pass membrane protein</topology>
    </subcellularLocation>
</comment>
<reference evidence="7 8" key="1">
    <citation type="submission" date="2016-11" db="EMBL/GenBank/DDBJ databases">
        <authorList>
            <person name="Jaros S."/>
            <person name="Januszkiewicz K."/>
            <person name="Wedrychowicz H."/>
        </authorList>
    </citation>
    <scope>NUCLEOTIDE SEQUENCE [LARGE SCALE GENOMIC DNA]</scope>
    <source>
        <strain evidence="7 8">DSM 3089</strain>
    </source>
</reference>
<dbReference type="EMBL" id="FQXP01000003">
    <property type="protein sequence ID" value="SHH38725.1"/>
    <property type="molecule type" value="Genomic_DNA"/>
</dbReference>
<dbReference type="AlphaFoldDB" id="A0A1M5SJT6"/>
<dbReference type="Pfam" id="PF04932">
    <property type="entry name" value="Wzy_C"/>
    <property type="match status" value="1"/>
</dbReference>
<dbReference type="RefSeq" id="WP_072829163.1">
    <property type="nucleotide sequence ID" value="NZ_FQXP01000003.1"/>
</dbReference>
<evidence type="ECO:0000256" key="4">
    <source>
        <dbReference type="ARBA" id="ARBA00023136"/>
    </source>
</evidence>
<feature type="domain" description="O-antigen ligase-related" evidence="6">
    <location>
        <begin position="242"/>
        <end position="388"/>
    </location>
</feature>
<feature type="transmembrane region" description="Helical" evidence="5">
    <location>
        <begin position="32"/>
        <end position="53"/>
    </location>
</feature>
<dbReference type="InterPro" id="IPR051533">
    <property type="entry name" value="WaaL-like"/>
</dbReference>
<dbReference type="OrthoDB" id="1762823at2"/>
<dbReference type="GO" id="GO:0016020">
    <property type="term" value="C:membrane"/>
    <property type="evidence" value="ECO:0007669"/>
    <property type="project" value="UniProtKB-SubCell"/>
</dbReference>
<keyword evidence="3 5" id="KW-1133">Transmembrane helix</keyword>
<dbReference type="GO" id="GO:0016874">
    <property type="term" value="F:ligase activity"/>
    <property type="evidence" value="ECO:0007669"/>
    <property type="project" value="UniProtKB-KW"/>
</dbReference>
<keyword evidence="4 5" id="KW-0472">Membrane</keyword>
<feature type="transmembrane region" description="Helical" evidence="5">
    <location>
        <begin position="141"/>
        <end position="158"/>
    </location>
</feature>
<feature type="transmembrane region" description="Helical" evidence="5">
    <location>
        <begin position="108"/>
        <end position="129"/>
    </location>
</feature>
<evidence type="ECO:0000313" key="8">
    <source>
        <dbReference type="Proteomes" id="UP000184526"/>
    </source>
</evidence>
<dbReference type="Proteomes" id="UP000184526">
    <property type="component" value="Unassembled WGS sequence"/>
</dbReference>
<keyword evidence="8" id="KW-1185">Reference proteome</keyword>
<evidence type="ECO:0000256" key="2">
    <source>
        <dbReference type="ARBA" id="ARBA00022692"/>
    </source>
</evidence>
<dbReference type="STRING" id="1121306.SAMN02745196_00197"/>
<feature type="transmembrane region" description="Helical" evidence="5">
    <location>
        <begin position="65"/>
        <end position="87"/>
    </location>
</feature>
<dbReference type="InterPro" id="IPR007016">
    <property type="entry name" value="O-antigen_ligase-rel_domated"/>
</dbReference>
<feature type="transmembrane region" description="Helical" evidence="5">
    <location>
        <begin position="165"/>
        <end position="186"/>
    </location>
</feature>
<evidence type="ECO:0000256" key="5">
    <source>
        <dbReference type="SAM" id="Phobius"/>
    </source>
</evidence>
<sequence length="453" mass="52400">MNSVLKDVNKLRKCETLEEFFRKIPKSFYEKCSLLLMLYWAISPIIVITISMITKERADIELSSMVYEIGYIGLILGAFLLIRSISLKEYNKKNYSTKEYIKNNIHHILLLLMLTYSLIASINANNTVLSFYGDNFRREGFFRYLSYAGFYISALNLKNEKYKKIFYYVLVGVSTILSILTILQFYELRVSVLSMYITYAGIFNALNHFGYYLTITTVIVAILCVQETNKYLKALCYFQYSLMIMAMIINNTFATYIAVLMGLIFLIIGYFIKGEKNRKYFIPLIIFTFISIVMNSLYGGLIGENFSILSSDTKKIMMMSDDRGRAGSDRWMLWVSGIDFVKEKPLLGYGPDNLEEEYRKIGIYQSRPHNEYLQHAVCLGIPALLLYLSALFNIFIRNFKRRKILNEGNIIALVATFAYLASAFFGNTMYYTAPYFFIILAIAAQLSNLKEHI</sequence>
<feature type="transmembrane region" description="Helical" evidence="5">
    <location>
        <begin position="372"/>
        <end position="396"/>
    </location>
</feature>
<gene>
    <name evidence="7" type="ORF">SAMN02745196_00197</name>
</gene>
<feature type="transmembrane region" description="Helical" evidence="5">
    <location>
        <begin position="432"/>
        <end position="449"/>
    </location>
</feature>
<feature type="transmembrane region" description="Helical" evidence="5">
    <location>
        <begin position="232"/>
        <end position="249"/>
    </location>
</feature>
<proteinExistence type="predicted"/>
<keyword evidence="7" id="KW-0436">Ligase</keyword>